<dbReference type="RefSeq" id="WP_179824773.1">
    <property type="nucleotide sequence ID" value="NZ_JACCFS010000001.1"/>
</dbReference>
<evidence type="ECO:0000256" key="1">
    <source>
        <dbReference type="SAM" id="MobiDB-lite"/>
    </source>
</evidence>
<name>A0A7Z0EPF7_9ACTN</name>
<gene>
    <name evidence="2" type="ORF">HNR10_003428</name>
</gene>
<reference evidence="2 3" key="1">
    <citation type="submission" date="2020-07" db="EMBL/GenBank/DDBJ databases">
        <title>Sequencing the genomes of 1000 actinobacteria strains.</title>
        <authorList>
            <person name="Klenk H.-P."/>
        </authorList>
    </citation>
    <scope>NUCLEOTIDE SEQUENCE [LARGE SCALE GENOMIC DNA]</scope>
    <source>
        <strain evidence="2 3">DSM 44442</strain>
    </source>
</reference>
<keyword evidence="3" id="KW-1185">Reference proteome</keyword>
<dbReference type="EMBL" id="JACCFS010000001">
    <property type="protein sequence ID" value="NYJ35547.1"/>
    <property type="molecule type" value="Genomic_DNA"/>
</dbReference>
<sequence>MAQSIHAVLTRALGFLEALLTPPRGRHSAAALRRRRSTRVRRYAPLPAPPAARVRRPASTTPPRAPLPADDVALVRGYYRAFEDERDRVQADAEARLHRWTSSAPVGDLLAPDPDDLADLRRVTRQWLAQQRRQAVAA</sequence>
<proteinExistence type="predicted"/>
<protein>
    <submittedName>
        <fullName evidence="2">Uncharacterized protein</fullName>
    </submittedName>
</protein>
<evidence type="ECO:0000313" key="3">
    <source>
        <dbReference type="Proteomes" id="UP000572051"/>
    </source>
</evidence>
<organism evidence="2 3">
    <name type="scientific">Nocardiopsis aegyptia</name>
    <dbReference type="NCBI Taxonomy" id="220378"/>
    <lineage>
        <taxon>Bacteria</taxon>
        <taxon>Bacillati</taxon>
        <taxon>Actinomycetota</taxon>
        <taxon>Actinomycetes</taxon>
        <taxon>Streptosporangiales</taxon>
        <taxon>Nocardiopsidaceae</taxon>
        <taxon>Nocardiopsis</taxon>
    </lineage>
</organism>
<dbReference type="Proteomes" id="UP000572051">
    <property type="component" value="Unassembled WGS sequence"/>
</dbReference>
<comment type="caution">
    <text evidence="2">The sequence shown here is derived from an EMBL/GenBank/DDBJ whole genome shotgun (WGS) entry which is preliminary data.</text>
</comment>
<evidence type="ECO:0000313" key="2">
    <source>
        <dbReference type="EMBL" id="NYJ35547.1"/>
    </source>
</evidence>
<dbReference type="AlphaFoldDB" id="A0A7Z0EPF7"/>
<feature type="region of interest" description="Disordered" evidence="1">
    <location>
        <begin position="43"/>
        <end position="69"/>
    </location>
</feature>
<accession>A0A7Z0EPF7</accession>